<accession>A0A8J3QEF1</accession>
<dbReference type="RefSeq" id="WP_203912256.1">
    <property type="nucleotide sequence ID" value="NZ_BONY01000050.1"/>
</dbReference>
<name>A0A8J3QEF1_9ACTN</name>
<dbReference type="InterPro" id="IPR000772">
    <property type="entry name" value="Ricin_B_lectin"/>
</dbReference>
<dbReference type="PROSITE" id="PS51764">
    <property type="entry name" value="GH26"/>
    <property type="match status" value="1"/>
</dbReference>
<dbReference type="Pfam" id="PF02156">
    <property type="entry name" value="Glyco_hydro_26"/>
    <property type="match status" value="1"/>
</dbReference>
<dbReference type="InterPro" id="IPR022790">
    <property type="entry name" value="GH26_dom"/>
</dbReference>
<dbReference type="InterPro" id="IPR000805">
    <property type="entry name" value="Glyco_hydro_26"/>
</dbReference>
<dbReference type="SMART" id="SM00458">
    <property type="entry name" value="RICIN"/>
    <property type="match status" value="1"/>
</dbReference>
<reference evidence="7" key="1">
    <citation type="submission" date="2021-01" db="EMBL/GenBank/DDBJ databases">
        <title>Whole genome shotgun sequence of Rhizocola hellebori NBRC 109834.</title>
        <authorList>
            <person name="Komaki H."/>
            <person name="Tamura T."/>
        </authorList>
    </citation>
    <scope>NUCLEOTIDE SEQUENCE</scope>
    <source>
        <strain evidence="7">NBRC 109834</strain>
    </source>
</reference>
<sequence length="492" mass="52816">MSLMIGSVGTHGPVRQRGRLAATTLAATLAAMVAVLVVVTPAPAAVGRLVGAGSSRCLDVVGGNSATGTGVQIWDCNGQPGQSWNANAAGELRVFSDTRCLDAFNAGTAPGTRLVIWTCNGQANQRFTLRSDGSILATASQLCVDVTGQGTANGTVVALWTCNGQPNQRWSQSGGPAPSPSVTTSPPPGTCNAQPVDPNATPAARRLLCYLYSQYGNHILSGQQESTWVGGPDYEMNYIQSNTGRLPAIRGMDMGDSPTFGSRAVAWWNAGGIPMVGYHMGAPNQSQDGYNGSLLTANINAALTPGTADYTRFLQRMDAAAAQLAQVQAAGGAVIWRPFHEAGGTWFWWSKEGGGQYIRLWRFMFDYYTRTKGLHNLVWLHPYNGQPQASFYPGKAYVDFGGADTYAGDHNPLLPMFNTTRNIYGSTIPIALHENGPIPDPNQLQSSGARWVLFNTWHTTWITNTSTNPISLLQQVYNHSYVITRDELPNLR</sequence>
<evidence type="ECO:0000256" key="2">
    <source>
        <dbReference type="ARBA" id="ARBA00022801"/>
    </source>
</evidence>
<dbReference type="SUPFAM" id="SSF50370">
    <property type="entry name" value="Ricin B-like lectins"/>
    <property type="match status" value="1"/>
</dbReference>
<dbReference type="Gene3D" id="2.80.10.50">
    <property type="match status" value="1"/>
</dbReference>
<evidence type="ECO:0000259" key="6">
    <source>
        <dbReference type="PROSITE" id="PS51764"/>
    </source>
</evidence>
<gene>
    <name evidence="7" type="ORF">Rhe02_65740</name>
</gene>
<dbReference type="PRINTS" id="PR00739">
    <property type="entry name" value="GLHYDRLASE26"/>
</dbReference>
<proteinExistence type="inferred from homology"/>
<feature type="domain" description="GH26" evidence="6">
    <location>
        <begin position="202"/>
        <end position="486"/>
    </location>
</feature>
<organism evidence="7 8">
    <name type="scientific">Rhizocola hellebori</name>
    <dbReference type="NCBI Taxonomy" id="1392758"/>
    <lineage>
        <taxon>Bacteria</taxon>
        <taxon>Bacillati</taxon>
        <taxon>Actinomycetota</taxon>
        <taxon>Actinomycetes</taxon>
        <taxon>Micromonosporales</taxon>
        <taxon>Micromonosporaceae</taxon>
        <taxon>Rhizocola</taxon>
    </lineage>
</organism>
<evidence type="ECO:0000256" key="4">
    <source>
        <dbReference type="PROSITE-ProRule" id="PRU01100"/>
    </source>
</evidence>
<keyword evidence="3 4" id="KW-0326">Glycosidase</keyword>
<dbReference type="GO" id="GO:0016985">
    <property type="term" value="F:mannan endo-1,4-beta-mannosidase activity"/>
    <property type="evidence" value="ECO:0007669"/>
    <property type="project" value="InterPro"/>
</dbReference>
<dbReference type="Gene3D" id="3.20.20.80">
    <property type="entry name" value="Glycosidases"/>
    <property type="match status" value="1"/>
</dbReference>
<evidence type="ECO:0000256" key="3">
    <source>
        <dbReference type="ARBA" id="ARBA00023295"/>
    </source>
</evidence>
<dbReference type="PANTHER" id="PTHR40079:SF4">
    <property type="entry name" value="GH26 DOMAIN-CONTAINING PROTEIN-RELATED"/>
    <property type="match status" value="1"/>
</dbReference>
<dbReference type="PANTHER" id="PTHR40079">
    <property type="entry name" value="MANNAN ENDO-1,4-BETA-MANNOSIDASE E-RELATED"/>
    <property type="match status" value="1"/>
</dbReference>
<dbReference type="Proteomes" id="UP000612899">
    <property type="component" value="Unassembled WGS sequence"/>
</dbReference>
<comment type="caution">
    <text evidence="7">The sequence shown here is derived from an EMBL/GenBank/DDBJ whole genome shotgun (WGS) entry which is preliminary data.</text>
</comment>
<evidence type="ECO:0000256" key="5">
    <source>
        <dbReference type="SAM" id="MobiDB-lite"/>
    </source>
</evidence>
<comment type="similarity">
    <text evidence="1 4">Belongs to the glycosyl hydrolase 26 family.</text>
</comment>
<keyword evidence="2 4" id="KW-0378">Hydrolase</keyword>
<dbReference type="SUPFAM" id="SSF51445">
    <property type="entry name" value="(Trans)glycosidases"/>
    <property type="match status" value="1"/>
</dbReference>
<keyword evidence="8" id="KW-1185">Reference proteome</keyword>
<dbReference type="InterPro" id="IPR035992">
    <property type="entry name" value="Ricin_B-like_lectins"/>
</dbReference>
<dbReference type="Pfam" id="PF00652">
    <property type="entry name" value="Ricin_B_lectin"/>
    <property type="match status" value="1"/>
</dbReference>
<feature type="active site" description="Nucleophile" evidence="4">
    <location>
        <position position="434"/>
    </location>
</feature>
<feature type="region of interest" description="Disordered" evidence="5">
    <location>
        <begin position="167"/>
        <end position="197"/>
    </location>
</feature>
<dbReference type="GO" id="GO:0006080">
    <property type="term" value="P:substituted mannan metabolic process"/>
    <property type="evidence" value="ECO:0007669"/>
    <property type="project" value="InterPro"/>
</dbReference>
<evidence type="ECO:0000313" key="8">
    <source>
        <dbReference type="Proteomes" id="UP000612899"/>
    </source>
</evidence>
<dbReference type="CDD" id="cd23418">
    <property type="entry name" value="beta-trefoil_Ricin_XLN-like"/>
    <property type="match status" value="1"/>
</dbReference>
<evidence type="ECO:0000313" key="7">
    <source>
        <dbReference type="EMBL" id="GIH08507.1"/>
    </source>
</evidence>
<feature type="compositionally biased region" description="Low complexity" evidence="5">
    <location>
        <begin position="173"/>
        <end position="184"/>
    </location>
</feature>
<dbReference type="AlphaFoldDB" id="A0A8J3QEF1"/>
<feature type="active site" description="Proton donor" evidence="4">
    <location>
        <position position="341"/>
    </location>
</feature>
<protein>
    <submittedName>
        <fullName evidence="7">Glycoside hydrolase</fullName>
    </submittedName>
</protein>
<dbReference type="PROSITE" id="PS50231">
    <property type="entry name" value="RICIN_B_LECTIN"/>
    <property type="match status" value="1"/>
</dbReference>
<dbReference type="EMBL" id="BONY01000050">
    <property type="protein sequence ID" value="GIH08507.1"/>
    <property type="molecule type" value="Genomic_DNA"/>
</dbReference>
<dbReference type="InterPro" id="IPR017853">
    <property type="entry name" value="GH"/>
</dbReference>
<evidence type="ECO:0000256" key="1">
    <source>
        <dbReference type="ARBA" id="ARBA00007754"/>
    </source>
</evidence>